<dbReference type="EMBL" id="LR796800">
    <property type="protein sequence ID" value="CAB4167087.1"/>
    <property type="molecule type" value="Genomic_DNA"/>
</dbReference>
<sequence length="42" mass="4799">MQFIGKIIASAIIVGLITMVIEAIIYEREVSANIRKEKPFYE</sequence>
<accession>A0A6J5P7D1</accession>
<name>A0A6J5P7D1_9CAUD</name>
<keyword evidence="1" id="KW-0812">Transmembrane</keyword>
<evidence type="ECO:0000313" key="2">
    <source>
        <dbReference type="EMBL" id="CAB4167087.1"/>
    </source>
</evidence>
<protein>
    <submittedName>
        <fullName evidence="2">Uncharacterized protein</fullName>
    </submittedName>
</protein>
<evidence type="ECO:0000256" key="1">
    <source>
        <dbReference type="SAM" id="Phobius"/>
    </source>
</evidence>
<proteinExistence type="predicted"/>
<keyword evidence="1" id="KW-1133">Transmembrane helix</keyword>
<gene>
    <name evidence="2" type="ORF">UFOVP873_17</name>
</gene>
<keyword evidence="1" id="KW-0472">Membrane</keyword>
<reference evidence="2" key="1">
    <citation type="submission" date="2020-04" db="EMBL/GenBank/DDBJ databases">
        <authorList>
            <person name="Chiriac C."/>
            <person name="Salcher M."/>
            <person name="Ghai R."/>
            <person name="Kavagutti S V."/>
        </authorList>
    </citation>
    <scope>NUCLEOTIDE SEQUENCE</scope>
</reference>
<organism evidence="2">
    <name type="scientific">uncultured Caudovirales phage</name>
    <dbReference type="NCBI Taxonomy" id="2100421"/>
    <lineage>
        <taxon>Viruses</taxon>
        <taxon>Duplodnaviria</taxon>
        <taxon>Heunggongvirae</taxon>
        <taxon>Uroviricota</taxon>
        <taxon>Caudoviricetes</taxon>
        <taxon>Peduoviridae</taxon>
        <taxon>Maltschvirus</taxon>
        <taxon>Maltschvirus maltsch</taxon>
    </lineage>
</organism>
<feature type="transmembrane region" description="Helical" evidence="1">
    <location>
        <begin position="6"/>
        <end position="26"/>
    </location>
</feature>